<dbReference type="CDD" id="cd04622">
    <property type="entry name" value="CBS_pair_HRP1_like"/>
    <property type="match status" value="1"/>
</dbReference>
<dbReference type="InterPro" id="IPR046342">
    <property type="entry name" value="CBS_dom_sf"/>
</dbReference>
<dbReference type="InterPro" id="IPR000644">
    <property type="entry name" value="CBS_dom"/>
</dbReference>
<protein>
    <recommendedName>
        <fullName evidence="4">CBS domain-containing protein</fullName>
    </recommendedName>
</protein>
<dbReference type="Gene3D" id="3.10.580.10">
    <property type="entry name" value="CBS-domain"/>
    <property type="match status" value="1"/>
</dbReference>
<feature type="domain" description="CBS" evidence="4">
    <location>
        <begin position="72"/>
        <end position="128"/>
    </location>
</feature>
<evidence type="ECO:0000313" key="6">
    <source>
        <dbReference type="Proteomes" id="UP000029995"/>
    </source>
</evidence>
<organism evidence="5 6">
    <name type="scientific">Inquilinus limosus MP06</name>
    <dbReference type="NCBI Taxonomy" id="1398085"/>
    <lineage>
        <taxon>Bacteria</taxon>
        <taxon>Pseudomonadati</taxon>
        <taxon>Pseudomonadota</taxon>
        <taxon>Alphaproteobacteria</taxon>
        <taxon>Rhodospirillales</taxon>
        <taxon>Rhodospirillaceae</taxon>
        <taxon>Inquilinus</taxon>
    </lineage>
</organism>
<dbReference type="Proteomes" id="UP000029995">
    <property type="component" value="Unassembled WGS sequence"/>
</dbReference>
<comment type="caution">
    <text evidence="5">The sequence shown here is derived from an EMBL/GenBank/DDBJ whole genome shotgun (WGS) entry which is preliminary data.</text>
</comment>
<keyword evidence="1 2" id="KW-0129">CBS domain</keyword>
<reference evidence="5 6" key="1">
    <citation type="submission" date="2014-01" db="EMBL/GenBank/DDBJ databases">
        <title>Genome sequence determination for a cystic fibrosis isolate, Inquilinus limosus.</title>
        <authorList>
            <person name="Pino M."/>
            <person name="Di Conza J."/>
            <person name="Gutkind G."/>
        </authorList>
    </citation>
    <scope>NUCLEOTIDE SEQUENCE [LARGE SCALE GENOMIC DNA]</scope>
    <source>
        <strain evidence="5 6">MP06</strain>
    </source>
</reference>
<name>A0A0A0D6A0_9PROT</name>
<dbReference type="AlphaFoldDB" id="A0A0A0D6A0"/>
<dbReference type="SMART" id="SM00116">
    <property type="entry name" value="CBS"/>
    <property type="match status" value="2"/>
</dbReference>
<proteinExistence type="predicted"/>
<gene>
    <name evidence="5" type="ORF">P409_20670</name>
</gene>
<evidence type="ECO:0000256" key="1">
    <source>
        <dbReference type="ARBA" id="ARBA00023122"/>
    </source>
</evidence>
<feature type="region of interest" description="Disordered" evidence="3">
    <location>
        <begin position="118"/>
        <end position="146"/>
    </location>
</feature>
<dbReference type="SUPFAM" id="SSF54631">
    <property type="entry name" value="CBS-domain pair"/>
    <property type="match status" value="1"/>
</dbReference>
<accession>A0A0A0D6A0</accession>
<dbReference type="PANTHER" id="PTHR43080">
    <property type="entry name" value="CBS DOMAIN-CONTAINING PROTEIN CBSX3, MITOCHONDRIAL"/>
    <property type="match status" value="1"/>
</dbReference>
<feature type="domain" description="CBS" evidence="4">
    <location>
        <begin position="7"/>
        <end position="64"/>
    </location>
</feature>
<feature type="compositionally biased region" description="Polar residues" evidence="3">
    <location>
        <begin position="118"/>
        <end position="137"/>
    </location>
</feature>
<dbReference type="InterPro" id="IPR051257">
    <property type="entry name" value="Diverse_CBS-Domain"/>
</dbReference>
<dbReference type="Pfam" id="PF00571">
    <property type="entry name" value="CBS"/>
    <property type="match status" value="2"/>
</dbReference>
<dbReference type="EMBL" id="JANX01000297">
    <property type="protein sequence ID" value="KGM32562.1"/>
    <property type="molecule type" value="Genomic_DNA"/>
</dbReference>
<dbReference type="RefSeq" id="WP_034842920.1">
    <property type="nucleotide sequence ID" value="NZ_JANX01000297.1"/>
</dbReference>
<sequence length="146" mass="15708">MRIAEVMTSDVAVVRPRDSVRHAAQRMDALNIGSLPVCDGKRLVGMITDRDITVRVTAAGLDPEGTEVSAAMSQDVRWCWADDDVEEVSELMGEAQVRRIPVINAEKRLVGVVSLGDLSTQHAPGTTETLEEVSTPSAPDRSGRGP</sequence>
<evidence type="ECO:0000313" key="5">
    <source>
        <dbReference type="EMBL" id="KGM32562.1"/>
    </source>
</evidence>
<dbReference type="PROSITE" id="PS51371">
    <property type="entry name" value="CBS"/>
    <property type="match status" value="2"/>
</dbReference>
<evidence type="ECO:0000256" key="3">
    <source>
        <dbReference type="SAM" id="MobiDB-lite"/>
    </source>
</evidence>
<evidence type="ECO:0000259" key="4">
    <source>
        <dbReference type="PROSITE" id="PS51371"/>
    </source>
</evidence>
<dbReference type="PANTHER" id="PTHR43080:SF2">
    <property type="entry name" value="CBS DOMAIN-CONTAINING PROTEIN"/>
    <property type="match status" value="1"/>
</dbReference>
<evidence type="ECO:0000256" key="2">
    <source>
        <dbReference type="PROSITE-ProRule" id="PRU00703"/>
    </source>
</evidence>